<feature type="compositionally biased region" description="Low complexity" evidence="1">
    <location>
        <begin position="128"/>
        <end position="160"/>
    </location>
</feature>
<feature type="compositionally biased region" description="Acidic residues" evidence="1">
    <location>
        <begin position="229"/>
        <end position="238"/>
    </location>
</feature>
<feature type="region of interest" description="Disordered" evidence="1">
    <location>
        <begin position="595"/>
        <end position="657"/>
    </location>
</feature>
<dbReference type="GO" id="GO:0005634">
    <property type="term" value="C:nucleus"/>
    <property type="evidence" value="ECO:0007669"/>
    <property type="project" value="TreeGrafter"/>
</dbReference>
<organism evidence="3 4">
    <name type="scientific">Lucilia cuprina</name>
    <name type="common">Green bottle fly</name>
    <name type="synonym">Australian sheep blowfly</name>
    <dbReference type="NCBI Taxonomy" id="7375"/>
    <lineage>
        <taxon>Eukaryota</taxon>
        <taxon>Metazoa</taxon>
        <taxon>Ecdysozoa</taxon>
        <taxon>Arthropoda</taxon>
        <taxon>Hexapoda</taxon>
        <taxon>Insecta</taxon>
        <taxon>Pterygota</taxon>
        <taxon>Neoptera</taxon>
        <taxon>Endopterygota</taxon>
        <taxon>Diptera</taxon>
        <taxon>Brachycera</taxon>
        <taxon>Muscomorpha</taxon>
        <taxon>Oestroidea</taxon>
        <taxon>Calliphoridae</taxon>
        <taxon>Luciliinae</taxon>
        <taxon>Lucilia</taxon>
    </lineage>
</organism>
<feature type="compositionally biased region" description="Basic and acidic residues" evidence="1">
    <location>
        <begin position="18"/>
        <end position="30"/>
    </location>
</feature>
<dbReference type="PANTHER" id="PTHR13964:SF27">
    <property type="entry name" value="HAT-TRICK, ISOFORM D"/>
    <property type="match status" value="1"/>
</dbReference>
<evidence type="ECO:0000259" key="2">
    <source>
        <dbReference type="SMART" id="SM00298"/>
    </source>
</evidence>
<feature type="compositionally biased region" description="Basic and acidic residues" evidence="1">
    <location>
        <begin position="239"/>
        <end position="253"/>
    </location>
</feature>
<feature type="compositionally biased region" description="Polar residues" evidence="1">
    <location>
        <begin position="1671"/>
        <end position="1701"/>
    </location>
</feature>
<dbReference type="OrthoDB" id="10068428at2759"/>
<feature type="compositionally biased region" description="Low complexity" evidence="1">
    <location>
        <begin position="182"/>
        <end position="194"/>
    </location>
</feature>
<feature type="compositionally biased region" description="Polar residues" evidence="1">
    <location>
        <begin position="1534"/>
        <end position="1546"/>
    </location>
</feature>
<feature type="non-terminal residue" evidence="3">
    <location>
        <position position="1909"/>
    </location>
</feature>
<reference evidence="3 4" key="1">
    <citation type="journal article" date="2015" name="Nat. Commun.">
        <title>Lucilia cuprina genome unlocks parasitic fly biology to underpin future interventions.</title>
        <authorList>
            <person name="Anstead C.A."/>
            <person name="Korhonen P.K."/>
            <person name="Young N.D."/>
            <person name="Hall R.S."/>
            <person name="Jex A.R."/>
            <person name="Murali S.C."/>
            <person name="Hughes D.S."/>
            <person name="Lee S.F."/>
            <person name="Perry T."/>
            <person name="Stroehlein A.J."/>
            <person name="Ansell B.R."/>
            <person name="Breugelmans B."/>
            <person name="Hofmann A."/>
            <person name="Qu J."/>
            <person name="Dugan S."/>
            <person name="Lee S.L."/>
            <person name="Chao H."/>
            <person name="Dinh H."/>
            <person name="Han Y."/>
            <person name="Doddapaneni H.V."/>
            <person name="Worley K.C."/>
            <person name="Muzny D.M."/>
            <person name="Ioannidis P."/>
            <person name="Waterhouse R.M."/>
            <person name="Zdobnov E.M."/>
            <person name="James P.J."/>
            <person name="Bagnall N.H."/>
            <person name="Kotze A.C."/>
            <person name="Gibbs R.A."/>
            <person name="Richards S."/>
            <person name="Batterham P."/>
            <person name="Gasser R.B."/>
        </authorList>
    </citation>
    <scope>NUCLEOTIDE SEQUENCE [LARGE SCALE GENOMIC DNA]</scope>
    <source>
        <strain evidence="3 4">LS</strain>
        <tissue evidence="3">Full body</tissue>
    </source>
</reference>
<feature type="region of interest" description="Disordered" evidence="1">
    <location>
        <begin position="949"/>
        <end position="968"/>
    </location>
</feature>
<feature type="region of interest" description="Disordered" evidence="1">
    <location>
        <begin position="1653"/>
        <end position="1836"/>
    </location>
</feature>
<feature type="domain" description="Chromo" evidence="2">
    <location>
        <begin position="59"/>
        <end position="111"/>
    </location>
</feature>
<dbReference type="EMBL" id="JRES01001291">
    <property type="protein sequence ID" value="KNC23907.1"/>
    <property type="molecule type" value="Genomic_DNA"/>
</dbReference>
<dbReference type="InterPro" id="IPR000953">
    <property type="entry name" value="Chromo/chromo_shadow_dom"/>
</dbReference>
<feature type="compositionally biased region" description="Polar residues" evidence="1">
    <location>
        <begin position="209"/>
        <end position="226"/>
    </location>
</feature>
<keyword evidence="4" id="KW-1185">Reference proteome</keyword>
<feature type="compositionally biased region" description="Low complexity" evidence="1">
    <location>
        <begin position="1066"/>
        <end position="1075"/>
    </location>
</feature>
<feature type="region of interest" description="Disordered" evidence="1">
    <location>
        <begin position="1036"/>
        <end position="1075"/>
    </location>
</feature>
<dbReference type="Pfam" id="PF11717">
    <property type="entry name" value="Tudor-knot"/>
    <property type="match status" value="1"/>
</dbReference>
<dbReference type="InterPro" id="IPR016197">
    <property type="entry name" value="Chromo-like_dom_sf"/>
</dbReference>
<feature type="region of interest" description="Disordered" evidence="1">
    <location>
        <begin position="733"/>
        <end position="757"/>
    </location>
</feature>
<feature type="compositionally biased region" description="Low complexity" evidence="1">
    <location>
        <begin position="1820"/>
        <end position="1832"/>
    </location>
</feature>
<dbReference type="SUPFAM" id="SSF54160">
    <property type="entry name" value="Chromo domain-like"/>
    <property type="match status" value="1"/>
</dbReference>
<accession>A0A0L0BV51</accession>
<dbReference type="STRING" id="7375.A0A0L0BV51"/>
<feature type="compositionally biased region" description="Acidic residues" evidence="1">
    <location>
        <begin position="273"/>
        <end position="287"/>
    </location>
</feature>
<gene>
    <name evidence="3" type="ORF">FF38_00908</name>
</gene>
<feature type="compositionally biased region" description="Basic and acidic residues" evidence="1">
    <location>
        <begin position="365"/>
        <end position="382"/>
    </location>
</feature>
<sequence length="1909" mass="204870">SNVSNKKDKTQRKQSSQNDDKRSNKRRKDEIVVEKIDTGDFVVETGDKLKVYYHEKKVTYEAKVIEITLQRGTPMYLVHYTGWNNRYDEWVPRERIAENLTKGSKFKGGGRTSSSSEKSKENPPKPPSAASLASTPAGSATNSAASSTSSTTQQAVVSASKTPIAAGKRGRGRSDSMPPRSTTPSSVASNSSRTKSPATSSALKKRPQRQTPNSARRTSANVSDVSIATEEESDTDSDEPVKRPIRNMKDSAKGLKSPAKSKQSISAPNSQSDTDDQDDEEDDDEDMPSTSKSLVQRKGRDYDLNQIRSELKGFQSIKTSIENEDSAKEIKDSKESSNLNKIKMEKNEFDMKPSVNPLNSSSLNLKEECKQETKEEPRKRSSTEISSETDSFGDDESQSSDKTTQLENMRKKFQQIINAEKLRSLDKPQMVSKTPTTSMGSTRVVEKIIKERESEKRQETMKAKPFIKQEESKSSVGVINIKQEPDLKTEATTPLKDEEKKPVLSATPETKTVILQPTRFPASATSSSTLSMPSKYTSVIVEKPLSVAKKLETSFGKKIDTPKKGSLTESLSTHSQTAKKFIEPNLHKEIIKVEPPAACSPSSTSSTSSSTSSSSNTSSSSGSRFLPDMSKLDISGSSSSTSTSLSSPSTTSTSSTSYASACAKETKVSSSVINKPNSPDVYEFKDNEPFEFEIRKSPMVQSHTSSVITANIGAVASSSTAITQRNKSNVKTELHNTLGPNPMSALVNRKKRGSPMKESVIEKAKLLKLEEKSNTPSPLVADAKLLHHSSASTTSSSTGSSSIPIKTQISAQTKTNASTTMNAPALPKSIPPTNTPASSASSLLAPVITPQKQQGENSAFDTLRKSPSFNLNINALNEELAQTVQETTRALTDALQSPQTPVIPTNPSEITPTKTLPEKSSNVLPSSSTAHSTSTIKATAIVQPIVASPKLSTPPNMATAPTTKPQVGSPFIETRSVFELSFGAGSSSRENKFELENAKVLLSATGGAFDFDPSKLETKPTTSSIADKVLKAISQKKEEEENKKQEAAAGQTKDKETVDTKEEKPTISGLPSLLTSSLNTNTTLKSSLENLTQTNLFGTNTSSGTLLSEPLKINTDITSSSSSSTGLLSGPLNTFLANKRTPLTSPEPKMGILESMGGTKNQLTETIQKLECAIQRRTPVTSHPVTPTTPLSSTNPETFSDDSNDSTDSERRLVIEDVAEDSGATTTPVEQKPSPVLLGPESCKPSATAVKLETTMGAAKVAYATHHDIPAPIPIKAVTSTTLTRNPSLTASVVTTASSNLISITPSTTSLVSKIIPQNAATSVGYQNAPKPVIQVNPQQTLSSSNLPQTIQKSVLIMPTAGAQNQQTQIVSEKKQEITSQMGQTSTASNISTPHKLATSSVRPSNTVVTASAGVPIVLPDIPASVVVASTAVPSVMAAAQAAAAALQTPKQTPQKQLQQQSQQIVVTQSQSISLAATITKSNLVTTTSTLLPNPTQSHITASSIQASNPTAFVSTAKTFENSTTIRPIPQNLKPITTSGLIQTPSKGGFQPLSAPSNPTPAPTSTSGFYLDPRTELRPDDGLKPLGDIPKPTSLPIINPLNPHSNLATKEIAPPPPSAPLVTVASSMAAAETTTTLPDPHNDSIIQLRCEETIPGSPASVITGREDSQERTATSIMPDSSVTADKDFSNVQSNNKTLPSGSSTTTAAAVTTSATTTTTATTSSSPNDSGSQEDESSEDLKKSVDVENEVSPRKRRRPRKQADNALVTEQQQTQQTQHHQHSKRRRALPCNKKNTASDSDDNSDNVSQRSAHHGTRHQQHNLSQQQTQQSTTPGSKPCPYNFLVQLDPSLNPDQCIAILLKQIQDLRKTYNIIKSDLASIDRRRKKLRRREREKKQQQLQNQQQMKVGS</sequence>
<feature type="region of interest" description="Disordered" evidence="1">
    <location>
        <begin position="1528"/>
        <end position="1584"/>
    </location>
</feature>
<feature type="region of interest" description="Disordered" evidence="1">
    <location>
        <begin position="101"/>
        <end position="441"/>
    </location>
</feature>
<dbReference type="Gene3D" id="2.30.30.140">
    <property type="match status" value="1"/>
</dbReference>
<feature type="compositionally biased region" description="Low complexity" evidence="1">
    <location>
        <begin position="635"/>
        <end position="657"/>
    </location>
</feature>
<feature type="non-terminal residue" evidence="3">
    <location>
        <position position="1"/>
    </location>
</feature>
<feature type="compositionally biased region" description="Low complexity" evidence="1">
    <location>
        <begin position="1897"/>
        <end position="1909"/>
    </location>
</feature>
<feature type="compositionally biased region" description="Polar residues" evidence="1">
    <location>
        <begin position="950"/>
        <end position="966"/>
    </location>
</feature>
<comment type="caution">
    <text evidence="3">The sequence shown here is derived from an EMBL/GenBank/DDBJ whole genome shotgun (WGS) entry which is preliminary data.</text>
</comment>
<feature type="compositionally biased region" description="Basic and acidic residues" evidence="1">
    <location>
        <begin position="342"/>
        <end position="351"/>
    </location>
</feature>
<feature type="compositionally biased region" description="Low complexity" evidence="1">
    <location>
        <begin position="1178"/>
        <end position="1198"/>
    </location>
</feature>
<proteinExistence type="predicted"/>
<feature type="compositionally biased region" description="Low complexity" evidence="1">
    <location>
        <begin position="1702"/>
        <end position="1730"/>
    </location>
</feature>
<feature type="compositionally biased region" description="Basic and acidic residues" evidence="1">
    <location>
        <begin position="1573"/>
        <end position="1583"/>
    </location>
</feature>
<feature type="region of interest" description="Disordered" evidence="1">
    <location>
        <begin position="1"/>
        <end position="30"/>
    </location>
</feature>
<feature type="region of interest" description="Disordered" evidence="1">
    <location>
        <begin position="1176"/>
        <end position="1241"/>
    </location>
</feature>
<feature type="compositionally biased region" description="Basic residues" evidence="1">
    <location>
        <begin position="1778"/>
        <end position="1787"/>
    </location>
</feature>
<dbReference type="InterPro" id="IPR051232">
    <property type="entry name" value="ARID/SWI1_ChromRemod"/>
</dbReference>
<feature type="region of interest" description="Disordered" evidence="1">
    <location>
        <begin position="1886"/>
        <end position="1909"/>
    </location>
</feature>
<evidence type="ECO:0000313" key="4">
    <source>
        <dbReference type="Proteomes" id="UP000037069"/>
    </source>
</evidence>
<dbReference type="PANTHER" id="PTHR13964">
    <property type="entry name" value="RBP-RELATED"/>
    <property type="match status" value="1"/>
</dbReference>
<evidence type="ECO:0000313" key="3">
    <source>
        <dbReference type="EMBL" id="KNC23907.1"/>
    </source>
</evidence>
<feature type="compositionally biased region" description="Basic and acidic residues" evidence="1">
    <location>
        <begin position="483"/>
        <end position="502"/>
    </location>
</feature>
<feature type="compositionally biased region" description="Basic and acidic residues" evidence="1">
    <location>
        <begin position="325"/>
        <end position="335"/>
    </location>
</feature>
<protein>
    <recommendedName>
        <fullName evidence="2">Chromo domain-containing protein</fullName>
    </recommendedName>
</protein>
<evidence type="ECO:0000256" key="1">
    <source>
        <dbReference type="SAM" id="MobiDB-lite"/>
    </source>
</evidence>
<name>A0A0L0BV51_LUCCU</name>
<feature type="compositionally biased region" description="Basic residues" evidence="1">
    <location>
        <begin position="1810"/>
        <end position="1819"/>
    </location>
</feature>
<dbReference type="GO" id="GO:0006357">
    <property type="term" value="P:regulation of transcription by RNA polymerase II"/>
    <property type="evidence" value="ECO:0007669"/>
    <property type="project" value="TreeGrafter"/>
</dbReference>
<feature type="compositionally biased region" description="Polar residues" evidence="1">
    <location>
        <begin position="260"/>
        <end position="272"/>
    </location>
</feature>
<feature type="region of interest" description="Disordered" evidence="1">
    <location>
        <begin position="894"/>
        <end position="932"/>
    </location>
</feature>
<dbReference type="InterPro" id="IPR025995">
    <property type="entry name" value="Tudor-knot"/>
</dbReference>
<dbReference type="GO" id="GO:0005694">
    <property type="term" value="C:chromosome"/>
    <property type="evidence" value="ECO:0007669"/>
    <property type="project" value="UniProtKB-ARBA"/>
</dbReference>
<feature type="compositionally biased region" description="Polar residues" evidence="1">
    <location>
        <begin position="431"/>
        <end position="441"/>
    </location>
</feature>
<dbReference type="Proteomes" id="UP000037069">
    <property type="component" value="Unassembled WGS sequence"/>
</dbReference>
<feature type="compositionally biased region" description="Low complexity" evidence="1">
    <location>
        <begin position="600"/>
        <end position="623"/>
    </location>
</feature>
<dbReference type="GO" id="GO:0000976">
    <property type="term" value="F:transcription cis-regulatory region binding"/>
    <property type="evidence" value="ECO:0007669"/>
    <property type="project" value="TreeGrafter"/>
</dbReference>
<feature type="compositionally biased region" description="Basic and acidic residues" evidence="1">
    <location>
        <begin position="1036"/>
        <end position="1065"/>
    </location>
</feature>
<dbReference type="SMART" id="SM00298">
    <property type="entry name" value="CHROMO"/>
    <property type="match status" value="1"/>
</dbReference>
<feature type="region of interest" description="Disordered" evidence="1">
    <location>
        <begin position="480"/>
        <end position="510"/>
    </location>
</feature>